<comment type="similarity">
    <text evidence="1">Belongs to the FtsK/SpoIIIE/SftA family.</text>
</comment>
<evidence type="ECO:0000313" key="9">
    <source>
        <dbReference type="EMBL" id="PIP56262.1"/>
    </source>
</evidence>
<dbReference type="InterPro" id="IPR036390">
    <property type="entry name" value="WH_DNA-bd_sf"/>
</dbReference>
<name>A0A2H0BF17_UNCKA</name>
<dbReference type="Gene3D" id="3.40.50.300">
    <property type="entry name" value="P-loop containing nucleotide triphosphate hydrolases"/>
    <property type="match status" value="1"/>
</dbReference>
<evidence type="ECO:0000256" key="6">
    <source>
        <dbReference type="SAM" id="MobiDB-lite"/>
    </source>
</evidence>
<comment type="caution">
    <text evidence="9">The sequence shown here is derived from an EMBL/GenBank/DDBJ whole genome shotgun (WGS) entry which is preliminary data.</text>
</comment>
<evidence type="ECO:0000256" key="1">
    <source>
        <dbReference type="ARBA" id="ARBA00006474"/>
    </source>
</evidence>
<keyword evidence="4" id="KW-0238">DNA-binding</keyword>
<dbReference type="Gene3D" id="1.10.10.10">
    <property type="entry name" value="Winged helix-like DNA-binding domain superfamily/Winged helix DNA-binding domain"/>
    <property type="match status" value="1"/>
</dbReference>
<accession>A0A2H0BF17</accession>
<feature type="compositionally biased region" description="Polar residues" evidence="6">
    <location>
        <begin position="173"/>
        <end position="182"/>
    </location>
</feature>
<dbReference type="InterPro" id="IPR003593">
    <property type="entry name" value="AAA+_ATPase"/>
</dbReference>
<evidence type="ECO:0000256" key="4">
    <source>
        <dbReference type="ARBA" id="ARBA00023125"/>
    </source>
</evidence>
<dbReference type="PANTHER" id="PTHR22683">
    <property type="entry name" value="SPORULATION PROTEIN RELATED"/>
    <property type="match status" value="1"/>
</dbReference>
<dbReference type="InterPro" id="IPR050206">
    <property type="entry name" value="FtsK/SpoIIIE/SftA"/>
</dbReference>
<proteinExistence type="inferred from homology"/>
<evidence type="ECO:0000256" key="7">
    <source>
        <dbReference type="SAM" id="Phobius"/>
    </source>
</evidence>
<dbReference type="Gene3D" id="3.30.980.40">
    <property type="match status" value="1"/>
</dbReference>
<dbReference type="GO" id="GO:0003677">
    <property type="term" value="F:DNA binding"/>
    <property type="evidence" value="ECO:0007669"/>
    <property type="project" value="UniProtKB-KW"/>
</dbReference>
<dbReference type="Proteomes" id="UP000228495">
    <property type="component" value="Unassembled WGS sequence"/>
</dbReference>
<feature type="domain" description="FtsK" evidence="8">
    <location>
        <begin position="379"/>
        <end position="566"/>
    </location>
</feature>
<feature type="transmembrane region" description="Helical" evidence="7">
    <location>
        <begin position="124"/>
        <end position="145"/>
    </location>
</feature>
<keyword evidence="7" id="KW-1133">Transmembrane helix</keyword>
<dbReference type="GO" id="GO:0005524">
    <property type="term" value="F:ATP binding"/>
    <property type="evidence" value="ECO:0007669"/>
    <property type="project" value="UniProtKB-UniRule"/>
</dbReference>
<dbReference type="SUPFAM" id="SSF52540">
    <property type="entry name" value="P-loop containing nucleoside triphosphate hydrolases"/>
    <property type="match status" value="1"/>
</dbReference>
<feature type="transmembrane region" description="Helical" evidence="7">
    <location>
        <begin position="52"/>
        <end position="74"/>
    </location>
</feature>
<evidence type="ECO:0000313" key="10">
    <source>
        <dbReference type="Proteomes" id="UP000228495"/>
    </source>
</evidence>
<feature type="region of interest" description="Disordered" evidence="6">
    <location>
        <begin position="173"/>
        <end position="201"/>
    </location>
</feature>
<dbReference type="Pfam" id="PF01580">
    <property type="entry name" value="FtsK_SpoIIIE"/>
    <property type="match status" value="1"/>
</dbReference>
<dbReference type="AlphaFoldDB" id="A0A2H0BF17"/>
<dbReference type="SMART" id="SM00843">
    <property type="entry name" value="Ftsk_gamma"/>
    <property type="match status" value="1"/>
</dbReference>
<feature type="compositionally biased region" description="Low complexity" evidence="6">
    <location>
        <begin position="183"/>
        <end position="192"/>
    </location>
</feature>
<dbReference type="PROSITE" id="PS50901">
    <property type="entry name" value="FTSK"/>
    <property type="match status" value="1"/>
</dbReference>
<dbReference type="InterPro" id="IPR036388">
    <property type="entry name" value="WH-like_DNA-bd_sf"/>
</dbReference>
<keyword evidence="7" id="KW-0472">Membrane</keyword>
<gene>
    <name evidence="9" type="ORF">COX05_03950</name>
</gene>
<protein>
    <submittedName>
        <fullName evidence="9">DNA translocase FtsK</fullName>
    </submittedName>
</protein>
<feature type="binding site" evidence="5">
    <location>
        <begin position="396"/>
        <end position="403"/>
    </location>
    <ligand>
        <name>ATP</name>
        <dbReference type="ChEBI" id="CHEBI:30616"/>
    </ligand>
</feature>
<evidence type="ECO:0000256" key="2">
    <source>
        <dbReference type="ARBA" id="ARBA00022741"/>
    </source>
</evidence>
<dbReference type="InterPro" id="IPR027417">
    <property type="entry name" value="P-loop_NTPase"/>
</dbReference>
<reference evidence="9 10" key="1">
    <citation type="submission" date="2017-09" db="EMBL/GenBank/DDBJ databases">
        <title>Depth-based differentiation of microbial function through sediment-hosted aquifers and enrichment of novel symbionts in the deep terrestrial subsurface.</title>
        <authorList>
            <person name="Probst A.J."/>
            <person name="Ladd B."/>
            <person name="Jarett J.K."/>
            <person name="Geller-Mcgrath D.E."/>
            <person name="Sieber C.M."/>
            <person name="Emerson J.B."/>
            <person name="Anantharaman K."/>
            <person name="Thomas B.C."/>
            <person name="Malmstrom R."/>
            <person name="Stieglmeier M."/>
            <person name="Klingl A."/>
            <person name="Woyke T."/>
            <person name="Ryan C.M."/>
            <person name="Banfield J.F."/>
        </authorList>
    </citation>
    <scope>NUCLEOTIDE SEQUENCE [LARGE SCALE GENOMIC DNA]</scope>
    <source>
        <strain evidence="9">CG22_combo_CG10-13_8_21_14_all_39_12</strain>
    </source>
</reference>
<evidence type="ECO:0000259" key="8">
    <source>
        <dbReference type="PROSITE" id="PS50901"/>
    </source>
</evidence>
<feature type="transmembrane region" description="Helical" evidence="7">
    <location>
        <begin position="86"/>
        <end position="104"/>
    </location>
</feature>
<feature type="transmembrane region" description="Helical" evidence="7">
    <location>
        <begin position="21"/>
        <end position="40"/>
    </location>
</feature>
<dbReference type="Pfam" id="PF17854">
    <property type="entry name" value="FtsK_alpha"/>
    <property type="match status" value="1"/>
</dbReference>
<dbReference type="CDD" id="cd01127">
    <property type="entry name" value="TrwB_TraG_TraD_VirD4"/>
    <property type="match status" value="1"/>
</dbReference>
<keyword evidence="2 5" id="KW-0547">Nucleotide-binding</keyword>
<dbReference type="EMBL" id="PCSU01000068">
    <property type="protein sequence ID" value="PIP56262.1"/>
    <property type="molecule type" value="Genomic_DNA"/>
</dbReference>
<evidence type="ECO:0000256" key="3">
    <source>
        <dbReference type="ARBA" id="ARBA00022840"/>
    </source>
</evidence>
<sequence length="737" mass="80641">MPRRKKRWWKPQIKTQSAQSIAALFFIFLGILLMISYVGAWSGVPNLLHEYFTLWFGASAIILPLTIVIIGLNLTRLTFAFAQPRVMWGAIIINIGLLLVFGIFSSQLGGSLGIESTARLSSLITPVGSFLLALTVCSVGVIIMFDTSIETVLSHLQSFVELAVNSVQSLKRNKDTASQNEPTISTETTTTKDTQHEPVINGRGAKTPVIEVIDDQISSTEIAATPLIEQPQQDGAPVSTIPYAIPPLSLLTDPLDVSTDYQSIEKNAQVIERTLDNFGIQARIAEVNVGPAVTQYAIDLAEGTRSSKITSLQNDIALALASPTGNVRIEAPIPGKRLIGIEVPNNTLAMVTLKEMLTSPEMQNHPSKLAVVLGEDVTGKPVISDIKKWPHILVAGSTGSGKSALIHSIINSILFRATPEEVSFIMVDPKRVELTQYDGTPHLQTPVIVDPDKTVSAFKWAVEEMEKRYRLFQQISVRNLDDFNEKTDTQRLPYIIIIVDELADLMAFAANEMESLITRIAQKARATGIFMVLSTQRPSVDVITGLIKANIPARIALNVSSGTDSRVILDTVGAEKLLGKGDMFYLPSDAGKPRRIQGAFVTDQEIENITQYMQQFSSAYGRTTAQHVQSGMAAINNEEHSILPTNNSLTAEVDNTLAPSFEQPDDDKFIEAVDVILSHQKASASLLQRKLKIGYARAARMLDELEEKGFVGPQDGSNPRDVRTESAQLYIEKSRGV</sequence>
<dbReference type="PANTHER" id="PTHR22683:SF41">
    <property type="entry name" value="DNA TRANSLOCASE FTSK"/>
    <property type="match status" value="1"/>
</dbReference>
<organism evidence="9 10">
    <name type="scientific">candidate division WWE3 bacterium CG22_combo_CG10-13_8_21_14_all_39_12</name>
    <dbReference type="NCBI Taxonomy" id="1975094"/>
    <lineage>
        <taxon>Bacteria</taxon>
        <taxon>Katanobacteria</taxon>
    </lineage>
</organism>
<evidence type="ECO:0000256" key="5">
    <source>
        <dbReference type="PROSITE-ProRule" id="PRU00289"/>
    </source>
</evidence>
<dbReference type="SMART" id="SM00382">
    <property type="entry name" value="AAA"/>
    <property type="match status" value="1"/>
</dbReference>
<dbReference type="InterPro" id="IPR018541">
    <property type="entry name" value="Ftsk_gamma"/>
</dbReference>
<dbReference type="InterPro" id="IPR002543">
    <property type="entry name" value="FtsK_dom"/>
</dbReference>
<dbReference type="Pfam" id="PF09397">
    <property type="entry name" value="FtsK_gamma"/>
    <property type="match status" value="1"/>
</dbReference>
<keyword evidence="3 5" id="KW-0067">ATP-binding</keyword>
<dbReference type="InterPro" id="IPR041027">
    <property type="entry name" value="FtsK_alpha"/>
</dbReference>
<keyword evidence="7" id="KW-0812">Transmembrane</keyword>
<dbReference type="SUPFAM" id="SSF46785">
    <property type="entry name" value="Winged helix' DNA-binding domain"/>
    <property type="match status" value="1"/>
</dbReference>